<dbReference type="EMBL" id="VWRN01000049">
    <property type="protein sequence ID" value="KAA6119777.1"/>
    <property type="molecule type" value="Genomic_DNA"/>
</dbReference>
<evidence type="ECO:0000313" key="4">
    <source>
        <dbReference type="Proteomes" id="UP000324324"/>
    </source>
</evidence>
<evidence type="ECO:0000259" key="2">
    <source>
        <dbReference type="PROSITE" id="PS50943"/>
    </source>
</evidence>
<feature type="domain" description="HTH cro/C1-type" evidence="2">
    <location>
        <begin position="31"/>
        <end position="91"/>
    </location>
</feature>
<evidence type="ECO:0000256" key="1">
    <source>
        <dbReference type="SAM" id="Phobius"/>
    </source>
</evidence>
<dbReference type="PANTHER" id="PTHR34475:SF1">
    <property type="entry name" value="CYTOSKELETON PROTEIN RODZ"/>
    <property type="match status" value="1"/>
</dbReference>
<name>A0A5M8A7P4_9BURK</name>
<dbReference type="Gene3D" id="1.10.260.40">
    <property type="entry name" value="lambda repressor-like DNA-binding domains"/>
    <property type="match status" value="1"/>
</dbReference>
<dbReference type="GO" id="GO:0003677">
    <property type="term" value="F:DNA binding"/>
    <property type="evidence" value="ECO:0007669"/>
    <property type="project" value="InterPro"/>
</dbReference>
<keyword evidence="1" id="KW-0472">Membrane</keyword>
<dbReference type="InterPro" id="IPR025194">
    <property type="entry name" value="RodZ-like_C"/>
</dbReference>
<comment type="caution">
    <text evidence="3">The sequence shown here is derived from an EMBL/GenBank/DDBJ whole genome shotgun (WGS) entry which is preliminary data.</text>
</comment>
<keyword evidence="1" id="KW-0812">Transmembrane</keyword>
<dbReference type="RefSeq" id="WP_150084096.1">
    <property type="nucleotide sequence ID" value="NZ_VWRN01000049.1"/>
</dbReference>
<dbReference type="CDD" id="cd00093">
    <property type="entry name" value="HTH_XRE"/>
    <property type="match status" value="1"/>
</dbReference>
<feature type="transmembrane region" description="Helical" evidence="1">
    <location>
        <begin position="136"/>
        <end position="154"/>
    </location>
</feature>
<protein>
    <submittedName>
        <fullName evidence="3">Helix-turn-helix domain-containing protein</fullName>
    </submittedName>
</protein>
<dbReference type="PANTHER" id="PTHR34475">
    <property type="match status" value="1"/>
</dbReference>
<dbReference type="InterPro" id="IPR050400">
    <property type="entry name" value="Bact_Cytoskel_RodZ"/>
</dbReference>
<keyword evidence="1" id="KW-1133">Transmembrane helix</keyword>
<dbReference type="Pfam" id="PF13413">
    <property type="entry name" value="HTH_25"/>
    <property type="match status" value="1"/>
</dbReference>
<dbReference type="Proteomes" id="UP000324324">
    <property type="component" value="Unassembled WGS sequence"/>
</dbReference>
<dbReference type="InterPro" id="IPR010982">
    <property type="entry name" value="Lambda_DNA-bd_dom_sf"/>
</dbReference>
<accession>A0A5M8A7P4</accession>
<dbReference type="SMART" id="SM00530">
    <property type="entry name" value="HTH_XRE"/>
    <property type="match status" value="1"/>
</dbReference>
<keyword evidence="4" id="KW-1185">Reference proteome</keyword>
<evidence type="ECO:0000313" key="3">
    <source>
        <dbReference type="EMBL" id="KAA6119777.1"/>
    </source>
</evidence>
<gene>
    <name evidence="3" type="ORF">F1599_18525</name>
</gene>
<dbReference type="InterPro" id="IPR001387">
    <property type="entry name" value="Cro/C1-type_HTH"/>
</dbReference>
<sequence length="339" mass="33999">MNEHERAEGQAVSTNASGSANAVAQEIGASLAKARAAQGLSIHDVGARLKVPAQKVDAIESGNVDALPDLTFAKGLMRAYARLLQVDIDALLARFHAQAAPPAPEVAIRRQGSLNASFDDRRRFRSSGTSGTGGRWVWLALVAAVVCAGALFGVDHVKQWLDAREQQFTQSGAETAVETESGTSGTVTAVLPHVMGGAASEAPGAMTGAEGATAGGTASASATLATPLAPVTGAPVASNESAATAAAAAPAAAAATAASASGELQLRFSAPTWYEVRDASGKVVLGGTAKAGDEVAGGGTAPYKVVIGNVKGVAAMTRNGEPVDLQAANRNNVARLTLP</sequence>
<organism evidence="3 4">
    <name type="scientific">Cupriavidus cauae</name>
    <dbReference type="NCBI Taxonomy" id="2608999"/>
    <lineage>
        <taxon>Bacteria</taxon>
        <taxon>Pseudomonadati</taxon>
        <taxon>Pseudomonadota</taxon>
        <taxon>Betaproteobacteria</taxon>
        <taxon>Burkholderiales</taxon>
        <taxon>Burkholderiaceae</taxon>
        <taxon>Cupriavidus</taxon>
    </lineage>
</organism>
<reference evidence="3 4" key="1">
    <citation type="submission" date="2019-09" db="EMBL/GenBank/DDBJ databases">
        <title>Isolation of a novel species in the genus Cupriavidus from patients with sepsis using whole genome sequencing.</title>
        <authorList>
            <person name="Kweon O.J."/>
            <person name="Lee M.-K."/>
        </authorList>
    </citation>
    <scope>NUCLEOTIDE SEQUENCE [LARGE SCALE GENOMIC DNA]</scope>
    <source>
        <strain evidence="3 4">MKL-01</strain>
    </source>
</reference>
<dbReference type="SUPFAM" id="SSF47413">
    <property type="entry name" value="lambda repressor-like DNA-binding domains"/>
    <property type="match status" value="1"/>
</dbReference>
<dbReference type="AlphaFoldDB" id="A0A5M8A7P4"/>
<dbReference type="Pfam" id="PF13464">
    <property type="entry name" value="RodZ_C"/>
    <property type="match status" value="1"/>
</dbReference>
<dbReference type="PROSITE" id="PS50943">
    <property type="entry name" value="HTH_CROC1"/>
    <property type="match status" value="1"/>
</dbReference>
<proteinExistence type="predicted"/>